<dbReference type="InterPro" id="IPR006423">
    <property type="entry name" value="Lipo_e_P4"/>
</dbReference>
<dbReference type="PROSITE" id="PS51257">
    <property type="entry name" value="PROKAR_LIPOPROTEIN"/>
    <property type="match status" value="1"/>
</dbReference>
<evidence type="ECO:0000313" key="4">
    <source>
        <dbReference type="Proteomes" id="UP000262699"/>
    </source>
</evidence>
<evidence type="ECO:0000256" key="1">
    <source>
        <dbReference type="ARBA" id="ARBA00022729"/>
    </source>
</evidence>
<dbReference type="InterPro" id="IPR023214">
    <property type="entry name" value="HAD_sf"/>
</dbReference>
<evidence type="ECO:0000256" key="2">
    <source>
        <dbReference type="SAM" id="SignalP"/>
    </source>
</evidence>
<protein>
    <submittedName>
        <fullName evidence="3">Acid phosphatase</fullName>
    </submittedName>
</protein>
<dbReference type="AlphaFoldDB" id="A0A3D0WCI9"/>
<name>A0A3D0WCI9_9SPHN</name>
<reference evidence="3 4" key="1">
    <citation type="journal article" date="2018" name="Nat. Biotechnol.">
        <title>A standardized bacterial taxonomy based on genome phylogeny substantially revises the tree of life.</title>
        <authorList>
            <person name="Parks D.H."/>
            <person name="Chuvochina M."/>
            <person name="Waite D.W."/>
            <person name="Rinke C."/>
            <person name="Skarshewski A."/>
            <person name="Chaumeil P.A."/>
            <person name="Hugenholtz P."/>
        </authorList>
    </citation>
    <scope>NUCLEOTIDE SEQUENCE [LARGE SCALE GENOMIC DNA]</scope>
    <source>
        <strain evidence="3">UBA9015</strain>
    </source>
</reference>
<dbReference type="Proteomes" id="UP000262699">
    <property type="component" value="Unassembled WGS sequence"/>
</dbReference>
<organism evidence="3 4">
    <name type="scientific">Sphingomonas bacterium</name>
    <dbReference type="NCBI Taxonomy" id="1895847"/>
    <lineage>
        <taxon>Bacteria</taxon>
        <taxon>Pseudomonadati</taxon>
        <taxon>Pseudomonadota</taxon>
        <taxon>Alphaproteobacteria</taxon>
        <taxon>Sphingomonadales</taxon>
        <taxon>Sphingomonadaceae</taxon>
        <taxon>Sphingomonas</taxon>
    </lineage>
</organism>
<dbReference type="GO" id="GO:0009279">
    <property type="term" value="C:cell outer membrane"/>
    <property type="evidence" value="ECO:0007669"/>
    <property type="project" value="InterPro"/>
</dbReference>
<dbReference type="SFLD" id="SFLDG01125">
    <property type="entry name" value="C1.1:_Acid_Phosphatase_Like"/>
    <property type="match status" value="1"/>
</dbReference>
<dbReference type="InterPro" id="IPR036412">
    <property type="entry name" value="HAD-like_sf"/>
</dbReference>
<evidence type="ECO:0000313" key="3">
    <source>
        <dbReference type="EMBL" id="HCB76380.1"/>
    </source>
</evidence>
<feature type="chain" id="PRO_5017737580" evidence="2">
    <location>
        <begin position="28"/>
        <end position="287"/>
    </location>
</feature>
<proteinExistence type="predicted"/>
<dbReference type="EMBL" id="DOYJ01000258">
    <property type="protein sequence ID" value="HCB76380.1"/>
    <property type="molecule type" value="Genomic_DNA"/>
</dbReference>
<feature type="signal peptide" evidence="2">
    <location>
        <begin position="1"/>
        <end position="27"/>
    </location>
</feature>
<sequence length="287" mass="29825">MIRALTLAASALALAACAATPPPAATAAVSTQPGRQYRWQLGSGEAAVLSRQAHLAMAAFVAAHAKGPASSVVLAAGSTPAAPRFGSCGNRPRAVVYDIDETVLLNTGANYDSAVRGDPPFDPERWAQWERDGANAVEPVPGVVEAITAIRRAGVTVVFNSNRDRSAAASTAAALASVGIDNAVPGETLFLKGDVAPGSAKDPRRAAIDAKYCVIAMAGDNLGDFADAFNDRGLSTPERRALAQNAAIAPLWGNGWFLIPNALYGGWEGGTFDDLFPADKRWTPKEK</sequence>
<gene>
    <name evidence="3" type="ORF">DEP91_09425</name>
</gene>
<dbReference type="Pfam" id="PF03767">
    <property type="entry name" value="Acid_phosphat_B"/>
    <property type="match status" value="1"/>
</dbReference>
<dbReference type="SUPFAM" id="SSF56784">
    <property type="entry name" value="HAD-like"/>
    <property type="match status" value="1"/>
</dbReference>
<keyword evidence="1 2" id="KW-0732">Signal</keyword>
<comment type="caution">
    <text evidence="3">The sequence shown here is derived from an EMBL/GenBank/DDBJ whole genome shotgun (WGS) entry which is preliminary data.</text>
</comment>
<dbReference type="Gene3D" id="3.40.50.1000">
    <property type="entry name" value="HAD superfamily/HAD-like"/>
    <property type="match status" value="1"/>
</dbReference>
<dbReference type="InterPro" id="IPR005519">
    <property type="entry name" value="Acid_phosphat_B-like"/>
</dbReference>
<accession>A0A3D0WCI9</accession>
<dbReference type="SFLD" id="SFLDS00003">
    <property type="entry name" value="Haloacid_Dehalogenase"/>
    <property type="match status" value="1"/>
</dbReference>